<dbReference type="Proteomes" id="UP000006718">
    <property type="component" value="Chromosome 6"/>
</dbReference>
<dbReference type="PRINTS" id="PR02045">
    <property type="entry name" value="F138DOMAIN"/>
</dbReference>
<dbReference type="AlphaFoldDB" id="A0A5F7ZAA7"/>
<dbReference type="PANTHER" id="PTHR12138:SF152">
    <property type="entry name" value="C2H2-TYPE DOMAIN-CONTAINING PROTEIN"/>
    <property type="match status" value="1"/>
</dbReference>
<sequence length="176" mass="19405">MAHCGLNFLDPSDPPASASPVVEITGTHHHIKLIFKFYVEMGSRHVAQASLKFLGLCDPLASASQSAAITGMSHHARPPLSTFYIYIYLLPRQCSPDLYPTSMAAHFHILYIVSLISPTLPCWNPRNAFFEPFTLFYLSLLVQGSCPASLPSVLSSILCSNNSQICTYSQENFPKL</sequence>
<organism evidence="1 2">
    <name type="scientific">Macaca mulatta</name>
    <name type="common">Rhesus macaque</name>
    <dbReference type="NCBI Taxonomy" id="9544"/>
    <lineage>
        <taxon>Eukaryota</taxon>
        <taxon>Metazoa</taxon>
        <taxon>Chordata</taxon>
        <taxon>Craniata</taxon>
        <taxon>Vertebrata</taxon>
        <taxon>Euteleostomi</taxon>
        <taxon>Mammalia</taxon>
        <taxon>Eutheria</taxon>
        <taxon>Euarchontoglires</taxon>
        <taxon>Primates</taxon>
        <taxon>Haplorrhini</taxon>
        <taxon>Catarrhini</taxon>
        <taxon>Cercopithecidae</taxon>
        <taxon>Cercopithecinae</taxon>
        <taxon>Macaca</taxon>
    </lineage>
</organism>
<dbReference type="InParanoid" id="A0A5F7ZAA7"/>
<reference evidence="1" key="2">
    <citation type="submission" date="2019-01" db="EMBL/GenBank/DDBJ databases">
        <authorList>
            <person name="Graves T."/>
            <person name="Eichler E.E."/>
            <person name="Wilson R.K."/>
        </authorList>
    </citation>
    <scope>NUCLEOTIDE SEQUENCE [LARGE SCALE GENOMIC DNA]</scope>
    <source>
        <strain evidence="1">17573</strain>
    </source>
</reference>
<evidence type="ECO:0000313" key="1">
    <source>
        <dbReference type="Ensembl" id="ENSMMUP00000062528.1"/>
    </source>
</evidence>
<protein>
    <submittedName>
        <fullName evidence="1">Uncharacterized protein</fullName>
    </submittedName>
</protein>
<reference evidence="1" key="4">
    <citation type="submission" date="2025-09" db="UniProtKB">
        <authorList>
            <consortium name="Ensembl"/>
        </authorList>
    </citation>
    <scope>IDENTIFICATION</scope>
    <source>
        <strain evidence="1">17573</strain>
    </source>
</reference>
<dbReference type="PANTHER" id="PTHR12138">
    <property type="entry name" value="PRIMATE-EXPANDED PROTEIN FAMILY"/>
    <property type="match status" value="1"/>
</dbReference>
<dbReference type="GeneTree" id="ENSGT00940000166143"/>
<dbReference type="Ensembl" id="ENSMMUT00000090239.1">
    <property type="protein sequence ID" value="ENSMMUP00000062528.1"/>
    <property type="gene ID" value="ENSMMUG00000054299.1"/>
</dbReference>
<evidence type="ECO:0000313" key="2">
    <source>
        <dbReference type="Proteomes" id="UP000006718"/>
    </source>
</evidence>
<reference evidence="1" key="3">
    <citation type="submission" date="2025-08" db="UniProtKB">
        <authorList>
            <consortium name="Ensembl"/>
        </authorList>
    </citation>
    <scope>IDENTIFICATION</scope>
    <source>
        <strain evidence="1">17573</strain>
    </source>
</reference>
<proteinExistence type="predicted"/>
<keyword evidence="2" id="KW-1185">Reference proteome</keyword>
<accession>A0A5F7ZAA7</accession>
<dbReference type="VEuPathDB" id="HostDB:ENSMMUG00000054299"/>
<name>A0A5F7ZAA7_MACMU</name>
<reference evidence="2" key="1">
    <citation type="journal article" date="2007" name="Science">
        <title>Evolutionary and biomedical insights from the rhesus macaque genome.</title>
        <authorList>
            <person name="Gibbs R.A."/>
            <person name="Rogers J."/>
            <person name="Katze M.G."/>
            <person name="Bumgarner R."/>
            <person name="Weinstock G.M."/>
            <person name="Mardis E.R."/>
            <person name="Remington K.A."/>
            <person name="Strausberg R.L."/>
            <person name="Venter J.C."/>
            <person name="Wilson R.K."/>
            <person name="Batzer M.A."/>
            <person name="Bustamante C.D."/>
            <person name="Eichler E.E."/>
            <person name="Hahn M.W."/>
            <person name="Hardison R.C."/>
            <person name="Makova K.D."/>
            <person name="Miller W."/>
            <person name="Milosavljevic A."/>
            <person name="Palermo R.E."/>
            <person name="Siepel A."/>
            <person name="Sikela J.M."/>
            <person name="Attaway T."/>
            <person name="Bell S."/>
            <person name="Bernard K.E."/>
            <person name="Buhay C.J."/>
            <person name="Chandrabose M.N."/>
            <person name="Dao M."/>
            <person name="Davis C."/>
            <person name="Delehaunty K.D."/>
            <person name="Ding Y."/>
            <person name="Dinh H.H."/>
            <person name="Dugan-Rocha S."/>
            <person name="Fulton L.A."/>
            <person name="Gabisi R.A."/>
            <person name="Garner T.T."/>
            <person name="Godfrey J."/>
            <person name="Hawes A.C."/>
            <person name="Hernandez J."/>
            <person name="Hines S."/>
            <person name="Holder M."/>
            <person name="Hume J."/>
            <person name="Jhangiani S.N."/>
            <person name="Joshi V."/>
            <person name="Khan Z.M."/>
            <person name="Kirkness E.F."/>
            <person name="Cree A."/>
            <person name="Fowler R.G."/>
            <person name="Lee S."/>
            <person name="Lewis L.R."/>
            <person name="Li Z."/>
            <person name="Liu Y.-S."/>
            <person name="Moore S.M."/>
            <person name="Muzny D."/>
            <person name="Nazareth L.V."/>
            <person name="Ngo D.N."/>
            <person name="Okwuonu G.O."/>
            <person name="Pai G."/>
            <person name="Parker D."/>
            <person name="Paul H.A."/>
            <person name="Pfannkoch C."/>
            <person name="Pohl C.S."/>
            <person name="Rogers Y.-H.C."/>
            <person name="Ruiz S.J."/>
            <person name="Sabo A."/>
            <person name="Santibanez J."/>
            <person name="Schneider B.W."/>
            <person name="Smith S.M."/>
            <person name="Sodergren E."/>
            <person name="Svatek A.F."/>
            <person name="Utterback T.R."/>
            <person name="Vattathil S."/>
            <person name="Warren W."/>
            <person name="White C.S."/>
            <person name="Chinwalla A.T."/>
            <person name="Feng Y."/>
            <person name="Halpern A.L."/>
            <person name="Hillier L.W."/>
            <person name="Huang X."/>
            <person name="Minx P."/>
            <person name="Nelson J.O."/>
            <person name="Pepin K.H."/>
            <person name="Qin X."/>
            <person name="Sutton G.G."/>
            <person name="Venter E."/>
            <person name="Walenz B.P."/>
            <person name="Wallis J.W."/>
            <person name="Worley K.C."/>
            <person name="Yang S.-P."/>
            <person name="Jones S.M."/>
            <person name="Marra M.A."/>
            <person name="Rocchi M."/>
            <person name="Schein J.E."/>
            <person name="Baertsch R."/>
            <person name="Clarke L."/>
            <person name="Csuros M."/>
            <person name="Glasscock J."/>
            <person name="Harris R.A."/>
            <person name="Havlak P."/>
            <person name="Jackson A.R."/>
            <person name="Jiang H."/>
            <person name="Liu Y."/>
            <person name="Messina D.N."/>
            <person name="Shen Y."/>
            <person name="Song H.X.-Z."/>
            <person name="Wylie T."/>
            <person name="Zhang L."/>
            <person name="Birney E."/>
            <person name="Han K."/>
            <person name="Konkel M.K."/>
            <person name="Lee J."/>
            <person name="Smit A.F.A."/>
            <person name="Ullmer B."/>
            <person name="Wang H."/>
            <person name="Xing J."/>
            <person name="Burhans R."/>
            <person name="Cheng Z."/>
            <person name="Karro J.E."/>
            <person name="Ma J."/>
            <person name="Raney B."/>
            <person name="She X."/>
            <person name="Cox M.J."/>
            <person name="Demuth J.P."/>
            <person name="Dumas L.J."/>
            <person name="Han S.-G."/>
            <person name="Hopkins J."/>
            <person name="Karimpour-Fard A."/>
            <person name="Kim Y.H."/>
            <person name="Pollack J.R."/>
            <person name="Vinar T."/>
            <person name="Addo-Quaye C."/>
            <person name="Degenhardt J."/>
            <person name="Denby A."/>
            <person name="Hubisz M.J."/>
            <person name="Indap A."/>
            <person name="Kosiol C."/>
            <person name="Lahn B.T."/>
            <person name="Lawson H.A."/>
            <person name="Marklein A."/>
            <person name="Nielsen R."/>
            <person name="Vallender E.J."/>
            <person name="Clark A.G."/>
            <person name="Ferguson B."/>
            <person name="Hernandez R.D."/>
            <person name="Hirani K."/>
            <person name="Kehrer-Sawatzki H."/>
            <person name="Kolb J."/>
            <person name="Patil S."/>
            <person name="Pu L.-L."/>
            <person name="Ren Y."/>
            <person name="Smith D.G."/>
            <person name="Wheeler D.A."/>
            <person name="Schenck I."/>
            <person name="Ball E.V."/>
            <person name="Chen R."/>
            <person name="Cooper D.N."/>
            <person name="Giardine B."/>
            <person name="Hsu F."/>
            <person name="Kent W.J."/>
            <person name="Lesk A."/>
            <person name="Nelson D.L."/>
            <person name="O'brien W.E."/>
            <person name="Pruefer K."/>
            <person name="Stenson P.D."/>
            <person name="Wallace J.C."/>
            <person name="Ke H."/>
            <person name="Liu X.-M."/>
            <person name="Wang P."/>
            <person name="Xiang A.P."/>
            <person name="Yang F."/>
            <person name="Barber G.P."/>
            <person name="Haussler D."/>
            <person name="Karolchik D."/>
            <person name="Kern A.D."/>
            <person name="Kuhn R.M."/>
            <person name="Smith K.E."/>
            <person name="Zwieg A.S."/>
        </authorList>
    </citation>
    <scope>NUCLEOTIDE SEQUENCE [LARGE SCALE GENOMIC DNA]</scope>
    <source>
        <strain evidence="2">17573</strain>
    </source>
</reference>